<dbReference type="OMA" id="PWISSFN"/>
<keyword evidence="1" id="KW-0812">Transmembrane</keyword>
<keyword evidence="1" id="KW-0472">Membrane</keyword>
<evidence type="ECO:0000256" key="1">
    <source>
        <dbReference type="SAM" id="Phobius"/>
    </source>
</evidence>
<sequence>LYRCYVVWSGDRKIMVLPFLLYLADISVGAQSCNALLSIKPGQLIFVNTLAKWALTFFSLTLTLNAVCTLLISYRIWSTSRAVAHTRSGRGRSLWRVIEILVESAAVYSCSLLAMIGTYVANSNAQYITLDALPPIIGIVVRLSD</sequence>
<organism evidence="2 3">
    <name type="scientific">Stereum hirsutum (strain FP-91666)</name>
    <name type="common">White-rot fungus</name>
    <dbReference type="NCBI Taxonomy" id="721885"/>
    <lineage>
        <taxon>Eukaryota</taxon>
        <taxon>Fungi</taxon>
        <taxon>Dikarya</taxon>
        <taxon>Basidiomycota</taxon>
        <taxon>Agaricomycotina</taxon>
        <taxon>Agaricomycetes</taxon>
        <taxon>Russulales</taxon>
        <taxon>Stereaceae</taxon>
        <taxon>Stereum</taxon>
    </lineage>
</organism>
<dbReference type="EMBL" id="JH687399">
    <property type="protein sequence ID" value="EIM80262.1"/>
    <property type="molecule type" value="Genomic_DNA"/>
</dbReference>
<dbReference type="Proteomes" id="UP000053927">
    <property type="component" value="Unassembled WGS sequence"/>
</dbReference>
<dbReference type="AlphaFoldDB" id="R7S128"/>
<dbReference type="GeneID" id="18806445"/>
<reference evidence="3" key="1">
    <citation type="journal article" date="2012" name="Science">
        <title>The Paleozoic origin of enzymatic lignin decomposition reconstructed from 31 fungal genomes.</title>
        <authorList>
            <person name="Floudas D."/>
            <person name="Binder M."/>
            <person name="Riley R."/>
            <person name="Barry K."/>
            <person name="Blanchette R.A."/>
            <person name="Henrissat B."/>
            <person name="Martinez A.T."/>
            <person name="Otillar R."/>
            <person name="Spatafora J.W."/>
            <person name="Yadav J.S."/>
            <person name="Aerts A."/>
            <person name="Benoit I."/>
            <person name="Boyd A."/>
            <person name="Carlson A."/>
            <person name="Copeland A."/>
            <person name="Coutinho P.M."/>
            <person name="de Vries R.P."/>
            <person name="Ferreira P."/>
            <person name="Findley K."/>
            <person name="Foster B."/>
            <person name="Gaskell J."/>
            <person name="Glotzer D."/>
            <person name="Gorecki P."/>
            <person name="Heitman J."/>
            <person name="Hesse C."/>
            <person name="Hori C."/>
            <person name="Igarashi K."/>
            <person name="Jurgens J.A."/>
            <person name="Kallen N."/>
            <person name="Kersten P."/>
            <person name="Kohler A."/>
            <person name="Kuees U."/>
            <person name="Kumar T.K.A."/>
            <person name="Kuo A."/>
            <person name="LaButti K."/>
            <person name="Larrondo L.F."/>
            <person name="Lindquist E."/>
            <person name="Ling A."/>
            <person name="Lombard V."/>
            <person name="Lucas S."/>
            <person name="Lundell T."/>
            <person name="Martin R."/>
            <person name="McLaughlin D.J."/>
            <person name="Morgenstern I."/>
            <person name="Morin E."/>
            <person name="Murat C."/>
            <person name="Nagy L.G."/>
            <person name="Nolan M."/>
            <person name="Ohm R.A."/>
            <person name="Patyshakuliyeva A."/>
            <person name="Rokas A."/>
            <person name="Ruiz-Duenas F.J."/>
            <person name="Sabat G."/>
            <person name="Salamov A."/>
            <person name="Samejima M."/>
            <person name="Schmutz J."/>
            <person name="Slot J.C."/>
            <person name="St John F."/>
            <person name="Stenlid J."/>
            <person name="Sun H."/>
            <person name="Sun S."/>
            <person name="Syed K."/>
            <person name="Tsang A."/>
            <person name="Wiebenga A."/>
            <person name="Young D."/>
            <person name="Pisabarro A."/>
            <person name="Eastwood D.C."/>
            <person name="Martin F."/>
            <person name="Cullen D."/>
            <person name="Grigoriev I.V."/>
            <person name="Hibbett D.S."/>
        </authorList>
    </citation>
    <scope>NUCLEOTIDE SEQUENCE [LARGE SCALE GENOMIC DNA]</scope>
    <source>
        <strain evidence="3">FP-91666</strain>
    </source>
</reference>
<feature type="transmembrane region" description="Helical" evidence="1">
    <location>
        <begin position="53"/>
        <end position="77"/>
    </location>
</feature>
<feature type="transmembrane region" description="Helical" evidence="1">
    <location>
        <begin position="97"/>
        <end position="121"/>
    </location>
</feature>
<evidence type="ECO:0000313" key="3">
    <source>
        <dbReference type="Proteomes" id="UP000053927"/>
    </source>
</evidence>
<keyword evidence="3" id="KW-1185">Reference proteome</keyword>
<name>R7S128_STEHR</name>
<feature type="non-terminal residue" evidence="2">
    <location>
        <position position="1"/>
    </location>
</feature>
<evidence type="ECO:0000313" key="2">
    <source>
        <dbReference type="EMBL" id="EIM80262.1"/>
    </source>
</evidence>
<accession>R7S128</accession>
<keyword evidence="1" id="KW-1133">Transmembrane helix</keyword>
<proteinExistence type="predicted"/>
<gene>
    <name evidence="2" type="ORF">STEHIDRAFT_68602</name>
</gene>
<dbReference type="OrthoDB" id="3354175at2759"/>
<dbReference type="RefSeq" id="XP_007310661.1">
    <property type="nucleotide sequence ID" value="XM_007310599.1"/>
</dbReference>
<protein>
    <submittedName>
        <fullName evidence="2">Uncharacterized protein</fullName>
    </submittedName>
</protein>
<dbReference type="KEGG" id="shs:STEHIDRAFT_68602"/>